<dbReference type="Proteomes" id="UP001156856">
    <property type="component" value="Unassembled WGS sequence"/>
</dbReference>
<protein>
    <submittedName>
        <fullName evidence="1">Uncharacterized protein</fullName>
    </submittedName>
</protein>
<dbReference type="OrthoDB" id="8266307at2"/>
<dbReference type="EMBL" id="BJZU01000111">
    <property type="protein sequence ID" value="GEP06620.1"/>
    <property type="molecule type" value="Genomic_DNA"/>
</dbReference>
<comment type="caution">
    <text evidence="1">The sequence shown here is derived from an EMBL/GenBank/DDBJ whole genome shotgun (WGS) entry which is preliminary data.</text>
</comment>
<accession>A0A512J9I2</accession>
<name>A0A512J9I2_9HYPH</name>
<dbReference type="AlphaFoldDB" id="A0A512J9I2"/>
<evidence type="ECO:0000313" key="4">
    <source>
        <dbReference type="Proteomes" id="UP001156856"/>
    </source>
</evidence>
<evidence type="ECO:0000313" key="1">
    <source>
        <dbReference type="EMBL" id="GEP06620.1"/>
    </source>
</evidence>
<reference evidence="1 3" key="3">
    <citation type="submission" date="2019-07" db="EMBL/GenBank/DDBJ databases">
        <title>Whole genome shotgun sequence of Methylobacterium oxalidis NBRC 107715.</title>
        <authorList>
            <person name="Hosoyama A."/>
            <person name="Uohara A."/>
            <person name="Ohji S."/>
            <person name="Ichikawa N."/>
        </authorList>
    </citation>
    <scope>NUCLEOTIDE SEQUENCE [LARGE SCALE GENOMIC DNA]</scope>
    <source>
        <strain evidence="1 3">NBRC 107715</strain>
    </source>
</reference>
<gene>
    <name evidence="2" type="ORF">GCM10007888_46160</name>
    <name evidence="1" type="ORF">MOX02_46580</name>
</gene>
<evidence type="ECO:0000313" key="3">
    <source>
        <dbReference type="Proteomes" id="UP000321960"/>
    </source>
</evidence>
<reference evidence="2" key="1">
    <citation type="journal article" date="2014" name="Int. J. Syst. Evol. Microbiol.">
        <title>Complete genome of a new Firmicutes species belonging to the dominant human colonic microbiota ('Ruminococcus bicirculans') reveals two chromosomes and a selective capacity to utilize plant glucans.</title>
        <authorList>
            <consortium name="NISC Comparative Sequencing Program"/>
            <person name="Wegmann U."/>
            <person name="Louis P."/>
            <person name="Goesmann A."/>
            <person name="Henrissat B."/>
            <person name="Duncan S.H."/>
            <person name="Flint H.J."/>
        </authorList>
    </citation>
    <scope>NUCLEOTIDE SEQUENCE</scope>
    <source>
        <strain evidence="2">NBRC 107715</strain>
    </source>
</reference>
<dbReference type="Proteomes" id="UP000321960">
    <property type="component" value="Unassembled WGS sequence"/>
</dbReference>
<proteinExistence type="predicted"/>
<organism evidence="1 3">
    <name type="scientific">Methylobacterium oxalidis</name>
    <dbReference type="NCBI Taxonomy" id="944322"/>
    <lineage>
        <taxon>Bacteria</taxon>
        <taxon>Pseudomonadati</taxon>
        <taxon>Pseudomonadota</taxon>
        <taxon>Alphaproteobacteria</taxon>
        <taxon>Hyphomicrobiales</taxon>
        <taxon>Methylobacteriaceae</taxon>
        <taxon>Methylobacterium</taxon>
    </lineage>
</organism>
<reference evidence="4" key="2">
    <citation type="journal article" date="2019" name="Int. J. Syst. Evol. Microbiol.">
        <title>The Global Catalogue of Microorganisms (GCM) 10K type strain sequencing project: providing services to taxonomists for standard genome sequencing and annotation.</title>
        <authorList>
            <consortium name="The Broad Institute Genomics Platform"/>
            <consortium name="The Broad Institute Genome Sequencing Center for Infectious Disease"/>
            <person name="Wu L."/>
            <person name="Ma J."/>
        </authorList>
    </citation>
    <scope>NUCLEOTIDE SEQUENCE [LARGE SCALE GENOMIC DNA]</scope>
    <source>
        <strain evidence="4">NBRC 107715</strain>
    </source>
</reference>
<evidence type="ECO:0000313" key="2">
    <source>
        <dbReference type="EMBL" id="GLS66234.1"/>
    </source>
</evidence>
<reference evidence="2" key="4">
    <citation type="submission" date="2023-01" db="EMBL/GenBank/DDBJ databases">
        <title>Draft genome sequence of Methylobacterium oxalidis strain NBRC 107715.</title>
        <authorList>
            <person name="Sun Q."/>
            <person name="Mori K."/>
        </authorList>
    </citation>
    <scope>NUCLEOTIDE SEQUENCE</scope>
    <source>
        <strain evidence="2">NBRC 107715</strain>
    </source>
</reference>
<sequence>MSHRPLFDPFQALAEARREHPSQLSQKLSQMPAKDILEQGQRLNSSFATFAAFAGGSDGSESIRGLPYKERKKDFSFNIKDIGEPTSRKTARLCESSAARRYTPAKVAEAAKRTLIHSKETAFRDTASAKISGCLLRKWHDGLAVLSPERVPCPGYSPADWATVFGNALAFLDTFGEQADALGWSTADLFGVHHTAGIIRVDCCGALVLTVGGPVRFITADEIRFRTLTYRRKPGQPQGVAIWEFGR</sequence>
<keyword evidence="4" id="KW-1185">Reference proteome</keyword>
<dbReference type="RefSeq" id="WP_147028144.1">
    <property type="nucleotide sequence ID" value="NZ_BJZU01000111.1"/>
</dbReference>
<dbReference type="EMBL" id="BSPK01000100">
    <property type="protein sequence ID" value="GLS66234.1"/>
    <property type="molecule type" value="Genomic_DNA"/>
</dbReference>